<dbReference type="GO" id="GO:0005524">
    <property type="term" value="F:ATP binding"/>
    <property type="evidence" value="ECO:0007669"/>
    <property type="project" value="UniProtKB-KW"/>
</dbReference>
<dbReference type="InterPro" id="IPR009080">
    <property type="entry name" value="tRNAsynth_Ia_anticodon-bd"/>
</dbReference>
<comment type="similarity">
    <text evidence="1 10">Belongs to the class-I aminoacyl-tRNA synthetase family.</text>
</comment>
<dbReference type="PANTHER" id="PTHR11956:SF5">
    <property type="entry name" value="ARGININE--TRNA LIGASE, CYTOPLASMIC"/>
    <property type="match status" value="1"/>
</dbReference>
<keyword evidence="3 10" id="KW-0436">Ligase</keyword>
<evidence type="ECO:0000313" key="13">
    <source>
        <dbReference type="EMBL" id="PIT89860.1"/>
    </source>
</evidence>
<evidence type="ECO:0000256" key="6">
    <source>
        <dbReference type="ARBA" id="ARBA00022917"/>
    </source>
</evidence>
<dbReference type="HAMAP" id="MF_00123">
    <property type="entry name" value="Arg_tRNA_synth"/>
    <property type="match status" value="1"/>
</dbReference>
<dbReference type="InterPro" id="IPR005148">
    <property type="entry name" value="Arg-tRNA-synth_N"/>
</dbReference>
<proteinExistence type="inferred from homology"/>
<evidence type="ECO:0000256" key="5">
    <source>
        <dbReference type="ARBA" id="ARBA00022840"/>
    </source>
</evidence>
<dbReference type="Pfam" id="PF00750">
    <property type="entry name" value="tRNA-synt_1d"/>
    <property type="match status" value="1"/>
</dbReference>
<dbReference type="CDD" id="cd00671">
    <property type="entry name" value="ArgRS_core"/>
    <property type="match status" value="1"/>
</dbReference>
<feature type="domain" description="Arginyl tRNA synthetase N-terminal" evidence="12">
    <location>
        <begin position="6"/>
        <end position="90"/>
    </location>
</feature>
<dbReference type="GO" id="GO:0004814">
    <property type="term" value="F:arginine-tRNA ligase activity"/>
    <property type="evidence" value="ECO:0007669"/>
    <property type="project" value="UniProtKB-UniRule"/>
</dbReference>
<name>A0A2M6WAM2_9BACT</name>
<evidence type="ECO:0000256" key="9">
    <source>
        <dbReference type="NCBIfam" id="TIGR00456"/>
    </source>
</evidence>
<dbReference type="SUPFAM" id="SSF55190">
    <property type="entry name" value="Arginyl-tRNA synthetase (ArgRS), N-terminal 'additional' domain"/>
    <property type="match status" value="1"/>
</dbReference>
<dbReference type="Gene3D" id="3.30.1360.70">
    <property type="entry name" value="Arginyl tRNA synthetase N-terminal domain"/>
    <property type="match status" value="1"/>
</dbReference>
<evidence type="ECO:0000313" key="14">
    <source>
        <dbReference type="Proteomes" id="UP000231464"/>
    </source>
</evidence>
<evidence type="ECO:0000256" key="1">
    <source>
        <dbReference type="ARBA" id="ARBA00005594"/>
    </source>
</evidence>
<dbReference type="NCBIfam" id="TIGR00456">
    <property type="entry name" value="argS"/>
    <property type="match status" value="1"/>
</dbReference>
<dbReference type="InterPro" id="IPR001278">
    <property type="entry name" value="Arg-tRNA-ligase"/>
</dbReference>
<keyword evidence="4 10" id="KW-0547">Nucleotide-binding</keyword>
<dbReference type="AlphaFoldDB" id="A0A2M6WAM2"/>
<dbReference type="Pfam" id="PF03485">
    <property type="entry name" value="Arg_tRNA_synt_N"/>
    <property type="match status" value="1"/>
</dbReference>
<dbReference type="Pfam" id="PF05746">
    <property type="entry name" value="DALR_1"/>
    <property type="match status" value="1"/>
</dbReference>
<accession>A0A2M6WAM2</accession>
<dbReference type="SUPFAM" id="SSF47323">
    <property type="entry name" value="Anticodon-binding domain of a subclass of class I aminoacyl-tRNA synthetases"/>
    <property type="match status" value="1"/>
</dbReference>
<dbReference type="SUPFAM" id="SSF52374">
    <property type="entry name" value="Nucleotidylyl transferase"/>
    <property type="match status" value="1"/>
</dbReference>
<dbReference type="PRINTS" id="PR01038">
    <property type="entry name" value="TRNASYNTHARG"/>
</dbReference>
<dbReference type="SMART" id="SM01016">
    <property type="entry name" value="Arg_tRNA_synt_N"/>
    <property type="match status" value="1"/>
</dbReference>
<evidence type="ECO:0000259" key="11">
    <source>
        <dbReference type="SMART" id="SM00836"/>
    </source>
</evidence>
<comment type="caution">
    <text evidence="13">The sequence shown here is derived from an EMBL/GenBank/DDBJ whole genome shotgun (WGS) entry which is preliminary data.</text>
</comment>
<evidence type="ECO:0000256" key="3">
    <source>
        <dbReference type="ARBA" id="ARBA00022598"/>
    </source>
</evidence>
<protein>
    <recommendedName>
        <fullName evidence="2 9">Arginine--tRNA ligase</fullName>
        <ecNumber evidence="2 9">6.1.1.19</ecNumber>
    </recommendedName>
</protein>
<evidence type="ECO:0000256" key="8">
    <source>
        <dbReference type="ARBA" id="ARBA00049339"/>
    </source>
</evidence>
<feature type="non-terminal residue" evidence="13">
    <location>
        <position position="557"/>
    </location>
</feature>
<keyword evidence="6 10" id="KW-0648">Protein biosynthesis</keyword>
<dbReference type="SMART" id="SM00836">
    <property type="entry name" value="DALR_1"/>
    <property type="match status" value="1"/>
</dbReference>
<dbReference type="PANTHER" id="PTHR11956">
    <property type="entry name" value="ARGINYL-TRNA SYNTHETASE"/>
    <property type="match status" value="1"/>
</dbReference>
<keyword evidence="7 10" id="KW-0030">Aminoacyl-tRNA synthetase</keyword>
<sequence length="557" mass="64176">MITIKTILKQKIKQVVKEKYNLPDLDFEISYPPSADMGDYSCNVAMILAPMLKKDPMEIGKEIIDFVTPTFRSEIKKSEIIKPGFLNFYLSEKFLLENLKTILKEKEKFGALKPVKKQKIQVEFISANPTGPLTLANGRGGFTGDVLANVLGLAGHKVEREYYVNDYGNQIRMLGHSILKDKQAQYKGEYIDNLANKIFLDSRLAVGQADLHQDDKKNPDTIGQLAAKIILEKMVKPVIKKIGIKFDNWFSEKKLHENGAVDKMFEYLKKKNLTYKKDGAWWLKTNNNKQSTNNKSNINESDDDKDRVLIKSDGSKTYFLPDIAYHWNKFHDRKFDKVINLWGADHHGYVPRMKQAVALLGFPGQLEILLMQMVRLIKNGQEFKMSKRAGVYVLLEELVDMVGLDVTRFFFLMHSNNKAVDFDLDLAKKRSNKNPVFYVQYAHARICSILEKTSSSVILTSADLPVANQTRIPSLKHKILNQVEDDKKTTEKELIKELIKWPEIIEEVAENYEVHKIPFYAIALADKFHDFYENCRVIDENNQVNRFRLNLIKATKQ</sequence>
<dbReference type="Gene3D" id="1.10.730.10">
    <property type="entry name" value="Isoleucyl-tRNA Synthetase, Domain 1"/>
    <property type="match status" value="1"/>
</dbReference>
<dbReference type="InterPro" id="IPR008909">
    <property type="entry name" value="DALR_anticod-bd"/>
</dbReference>
<evidence type="ECO:0000259" key="12">
    <source>
        <dbReference type="SMART" id="SM01016"/>
    </source>
</evidence>
<dbReference type="EC" id="6.1.1.19" evidence="2 9"/>
<dbReference type="EMBL" id="PFBP01000027">
    <property type="protein sequence ID" value="PIT89860.1"/>
    <property type="molecule type" value="Genomic_DNA"/>
</dbReference>
<organism evidence="13 14">
    <name type="scientific">Candidatus Kuenenbacteria bacterium CG10_big_fil_rev_8_21_14_0_10_36_11</name>
    <dbReference type="NCBI Taxonomy" id="1974618"/>
    <lineage>
        <taxon>Bacteria</taxon>
        <taxon>Candidatus Kueneniibacteriota</taxon>
    </lineage>
</organism>
<keyword evidence="5 10" id="KW-0067">ATP-binding</keyword>
<dbReference type="Gene3D" id="3.40.50.620">
    <property type="entry name" value="HUPs"/>
    <property type="match status" value="1"/>
</dbReference>
<dbReference type="InterPro" id="IPR014729">
    <property type="entry name" value="Rossmann-like_a/b/a_fold"/>
</dbReference>
<feature type="domain" description="DALR anticodon binding" evidence="11">
    <location>
        <begin position="439"/>
        <end position="557"/>
    </location>
</feature>
<reference evidence="14" key="1">
    <citation type="submission" date="2017-09" db="EMBL/GenBank/DDBJ databases">
        <title>Depth-based differentiation of microbial function through sediment-hosted aquifers and enrichment of novel symbionts in the deep terrestrial subsurface.</title>
        <authorList>
            <person name="Probst A.J."/>
            <person name="Ladd B."/>
            <person name="Jarett J.K."/>
            <person name="Geller-Mcgrath D.E."/>
            <person name="Sieber C.M.K."/>
            <person name="Emerson J.B."/>
            <person name="Anantharaman K."/>
            <person name="Thomas B.C."/>
            <person name="Malmstrom R."/>
            <person name="Stieglmeier M."/>
            <person name="Klingl A."/>
            <person name="Woyke T."/>
            <person name="Ryan C.M."/>
            <person name="Banfield J.F."/>
        </authorList>
    </citation>
    <scope>NUCLEOTIDE SEQUENCE [LARGE SCALE GENOMIC DNA]</scope>
</reference>
<gene>
    <name evidence="13" type="ORF">COU23_01695</name>
</gene>
<dbReference type="GO" id="GO:0006420">
    <property type="term" value="P:arginyl-tRNA aminoacylation"/>
    <property type="evidence" value="ECO:0007669"/>
    <property type="project" value="UniProtKB-UniRule"/>
</dbReference>
<comment type="catalytic activity">
    <reaction evidence="8">
        <text>tRNA(Arg) + L-arginine + ATP = L-arginyl-tRNA(Arg) + AMP + diphosphate</text>
        <dbReference type="Rhea" id="RHEA:20301"/>
        <dbReference type="Rhea" id="RHEA-COMP:9658"/>
        <dbReference type="Rhea" id="RHEA-COMP:9673"/>
        <dbReference type="ChEBI" id="CHEBI:30616"/>
        <dbReference type="ChEBI" id="CHEBI:32682"/>
        <dbReference type="ChEBI" id="CHEBI:33019"/>
        <dbReference type="ChEBI" id="CHEBI:78442"/>
        <dbReference type="ChEBI" id="CHEBI:78513"/>
        <dbReference type="ChEBI" id="CHEBI:456215"/>
        <dbReference type="EC" id="6.1.1.19"/>
    </reaction>
</comment>
<dbReference type="Proteomes" id="UP000231464">
    <property type="component" value="Unassembled WGS sequence"/>
</dbReference>
<evidence type="ECO:0000256" key="7">
    <source>
        <dbReference type="ARBA" id="ARBA00023146"/>
    </source>
</evidence>
<evidence type="ECO:0000256" key="10">
    <source>
        <dbReference type="RuleBase" id="RU363038"/>
    </source>
</evidence>
<dbReference type="InterPro" id="IPR036695">
    <property type="entry name" value="Arg-tRNA-synth_N_sf"/>
</dbReference>
<dbReference type="InterPro" id="IPR035684">
    <property type="entry name" value="ArgRS_core"/>
</dbReference>
<evidence type="ECO:0000256" key="4">
    <source>
        <dbReference type="ARBA" id="ARBA00022741"/>
    </source>
</evidence>
<evidence type="ECO:0000256" key="2">
    <source>
        <dbReference type="ARBA" id="ARBA00012837"/>
    </source>
</evidence>
<dbReference type="GO" id="GO:0005737">
    <property type="term" value="C:cytoplasm"/>
    <property type="evidence" value="ECO:0007669"/>
    <property type="project" value="UniProtKB-UniRule"/>
</dbReference>